<evidence type="ECO:0000256" key="12">
    <source>
        <dbReference type="RuleBase" id="RU004135"/>
    </source>
</evidence>
<dbReference type="GO" id="GO:0071555">
    <property type="term" value="P:cell wall organization"/>
    <property type="evidence" value="ECO:0007669"/>
    <property type="project" value="UniProtKB-KW"/>
</dbReference>
<feature type="domain" description="Mur ligase N-terminal catalytic" evidence="13">
    <location>
        <begin position="34"/>
        <end position="78"/>
    </location>
</feature>
<dbReference type="Pfam" id="PF01225">
    <property type="entry name" value="Mur_ligase"/>
    <property type="match status" value="1"/>
</dbReference>
<dbReference type="InterPro" id="IPR036615">
    <property type="entry name" value="Mur_ligase_C_dom_sf"/>
</dbReference>
<dbReference type="InterPro" id="IPR004101">
    <property type="entry name" value="Mur_ligase_C"/>
</dbReference>
<dbReference type="PANTHER" id="PTHR23135:SF4">
    <property type="entry name" value="UDP-N-ACETYLMURAMOYL-L-ALANYL-D-GLUTAMATE--2,6-DIAMINOPIMELATE LIGASE MURE HOMOLOG, CHLOROPLASTIC"/>
    <property type="match status" value="1"/>
</dbReference>
<dbReference type="SUPFAM" id="SSF63418">
    <property type="entry name" value="MurE/MurF N-terminal domain"/>
    <property type="match status" value="1"/>
</dbReference>
<dbReference type="NCBIfam" id="TIGR01085">
    <property type="entry name" value="murE"/>
    <property type="match status" value="1"/>
</dbReference>
<dbReference type="SUPFAM" id="SSF53244">
    <property type="entry name" value="MurD-like peptide ligases, peptide-binding domain"/>
    <property type="match status" value="1"/>
</dbReference>
<dbReference type="InterPro" id="IPR000713">
    <property type="entry name" value="Mur_ligase_N"/>
</dbReference>
<evidence type="ECO:0000256" key="3">
    <source>
        <dbReference type="ARBA" id="ARBA00022598"/>
    </source>
</evidence>
<feature type="binding site" evidence="11">
    <location>
        <position position="185"/>
    </location>
    <ligand>
        <name>UDP-N-acetyl-alpha-D-muramoyl-L-alanyl-D-glutamate</name>
        <dbReference type="ChEBI" id="CHEBI:83900"/>
    </ligand>
</feature>
<proteinExistence type="inferred from homology"/>
<reference evidence="16 17" key="1">
    <citation type="submission" date="2019-03" db="EMBL/GenBank/DDBJ databases">
        <title>Genomic Encyclopedia of Type Strains, Phase IV (KMG-IV): sequencing the most valuable type-strain genomes for metagenomic binning, comparative biology and taxonomic classification.</title>
        <authorList>
            <person name="Goeker M."/>
        </authorList>
    </citation>
    <scope>NUCLEOTIDE SEQUENCE [LARGE SCALE GENOMIC DNA]</scope>
    <source>
        <strain evidence="16 17">DSM 25964</strain>
    </source>
</reference>
<feature type="binding site" evidence="11">
    <location>
        <position position="390"/>
    </location>
    <ligand>
        <name>meso-2,6-diaminopimelate</name>
        <dbReference type="ChEBI" id="CHEBI:57791"/>
    </ligand>
</feature>
<evidence type="ECO:0000256" key="11">
    <source>
        <dbReference type="HAMAP-Rule" id="MF_00208"/>
    </source>
</evidence>
<evidence type="ECO:0000256" key="5">
    <source>
        <dbReference type="ARBA" id="ARBA00022741"/>
    </source>
</evidence>
<comment type="caution">
    <text evidence="16">The sequence shown here is derived from an EMBL/GenBank/DDBJ whole genome shotgun (WGS) entry which is preliminary data.</text>
</comment>
<dbReference type="GO" id="GO:0051301">
    <property type="term" value="P:cell division"/>
    <property type="evidence" value="ECO:0007669"/>
    <property type="project" value="UniProtKB-KW"/>
</dbReference>
<evidence type="ECO:0000313" key="16">
    <source>
        <dbReference type="EMBL" id="TDY56081.1"/>
    </source>
</evidence>
<comment type="pathway">
    <text evidence="11 12">Cell wall biogenesis; peptidoglycan biosynthesis.</text>
</comment>
<comment type="catalytic activity">
    <reaction evidence="11">
        <text>UDP-N-acetyl-alpha-D-muramoyl-L-alanyl-D-glutamate + meso-2,6-diaminopimelate + ATP = UDP-N-acetyl-alpha-D-muramoyl-L-alanyl-gamma-D-glutamyl-meso-2,6-diaminopimelate + ADP + phosphate + H(+)</text>
        <dbReference type="Rhea" id="RHEA:23676"/>
        <dbReference type="ChEBI" id="CHEBI:15378"/>
        <dbReference type="ChEBI" id="CHEBI:30616"/>
        <dbReference type="ChEBI" id="CHEBI:43474"/>
        <dbReference type="ChEBI" id="CHEBI:57791"/>
        <dbReference type="ChEBI" id="CHEBI:83900"/>
        <dbReference type="ChEBI" id="CHEBI:83905"/>
        <dbReference type="ChEBI" id="CHEBI:456216"/>
        <dbReference type="EC" id="6.3.2.13"/>
    </reaction>
</comment>
<dbReference type="HAMAP" id="MF_00208">
    <property type="entry name" value="MurE"/>
    <property type="match status" value="1"/>
</dbReference>
<feature type="domain" description="Mur ligase central" evidence="15">
    <location>
        <begin position="114"/>
        <end position="318"/>
    </location>
</feature>
<dbReference type="InterPro" id="IPR035911">
    <property type="entry name" value="MurE/MurF_N"/>
</dbReference>
<feature type="binding site" evidence="11">
    <location>
        <begin position="116"/>
        <end position="122"/>
    </location>
    <ligand>
        <name>ATP</name>
        <dbReference type="ChEBI" id="CHEBI:30616"/>
    </ligand>
</feature>
<dbReference type="Gene3D" id="3.40.1390.10">
    <property type="entry name" value="MurE/MurF, N-terminal domain"/>
    <property type="match status" value="1"/>
</dbReference>
<dbReference type="EC" id="6.3.2.13" evidence="11"/>
<dbReference type="GO" id="GO:0004326">
    <property type="term" value="F:tetrahydrofolylpolyglutamate synthase activity"/>
    <property type="evidence" value="ECO:0007669"/>
    <property type="project" value="InterPro"/>
</dbReference>
<keyword evidence="6 11" id="KW-0067">ATP-binding</keyword>
<keyword evidence="11" id="KW-0460">Magnesium</keyword>
<evidence type="ECO:0000256" key="6">
    <source>
        <dbReference type="ARBA" id="ARBA00022840"/>
    </source>
</evidence>
<dbReference type="SUPFAM" id="SSF53623">
    <property type="entry name" value="MurD-like peptide ligases, catalytic domain"/>
    <property type="match status" value="1"/>
</dbReference>
<comment type="PTM">
    <text evidence="11">Carboxylation is probably crucial for Mg(2+) binding and, consequently, for the gamma-phosphate positioning of ATP.</text>
</comment>
<dbReference type="GO" id="GO:0008360">
    <property type="term" value="P:regulation of cell shape"/>
    <property type="evidence" value="ECO:0007669"/>
    <property type="project" value="UniProtKB-KW"/>
</dbReference>
<evidence type="ECO:0000313" key="17">
    <source>
        <dbReference type="Proteomes" id="UP000295066"/>
    </source>
</evidence>
<feature type="binding site" evidence="11">
    <location>
        <position position="38"/>
    </location>
    <ligand>
        <name>UDP-N-acetyl-alpha-D-muramoyl-L-alanyl-D-glutamate</name>
        <dbReference type="ChEBI" id="CHEBI:83900"/>
    </ligand>
</feature>
<comment type="caution">
    <text evidence="11">Lacks conserved residue(s) required for the propagation of feature annotation.</text>
</comment>
<feature type="binding site" evidence="11">
    <location>
        <position position="468"/>
    </location>
    <ligand>
        <name>meso-2,6-diaminopimelate</name>
        <dbReference type="ChEBI" id="CHEBI:57791"/>
    </ligand>
</feature>
<comment type="similarity">
    <text evidence="1 11">Belongs to the MurCDEF family. MurE subfamily.</text>
</comment>
<organism evidence="16 17">
    <name type="scientific">Aminivibrio pyruvatiphilus</name>
    <dbReference type="NCBI Taxonomy" id="1005740"/>
    <lineage>
        <taxon>Bacteria</taxon>
        <taxon>Thermotogati</taxon>
        <taxon>Synergistota</taxon>
        <taxon>Synergistia</taxon>
        <taxon>Synergistales</taxon>
        <taxon>Aminobacteriaceae</taxon>
        <taxon>Aminivibrio</taxon>
    </lineage>
</organism>
<dbReference type="EMBL" id="SORI01000019">
    <property type="protein sequence ID" value="TDY56081.1"/>
    <property type="molecule type" value="Genomic_DNA"/>
</dbReference>
<name>A0A4R8M5H5_9BACT</name>
<dbReference type="PANTHER" id="PTHR23135">
    <property type="entry name" value="MUR LIGASE FAMILY MEMBER"/>
    <property type="match status" value="1"/>
</dbReference>
<comment type="cofactor">
    <cofactor evidence="11">
        <name>Mg(2+)</name>
        <dbReference type="ChEBI" id="CHEBI:18420"/>
    </cofactor>
</comment>
<dbReference type="InterPro" id="IPR018109">
    <property type="entry name" value="Folylpolyglutamate_synth_CS"/>
</dbReference>
<evidence type="ECO:0000256" key="4">
    <source>
        <dbReference type="ARBA" id="ARBA00022618"/>
    </source>
</evidence>
<gene>
    <name evidence="11" type="primary">murE</name>
    <name evidence="16" type="ORF">C8D99_11928</name>
</gene>
<feature type="binding site" evidence="11">
    <location>
        <position position="193"/>
    </location>
    <ligand>
        <name>UDP-N-acetyl-alpha-D-muramoyl-L-alanyl-D-glutamate</name>
        <dbReference type="ChEBI" id="CHEBI:83900"/>
    </ligand>
</feature>
<dbReference type="GO" id="GO:0005524">
    <property type="term" value="F:ATP binding"/>
    <property type="evidence" value="ECO:0007669"/>
    <property type="project" value="UniProtKB-UniRule"/>
</dbReference>
<dbReference type="RefSeq" id="WP_133958680.1">
    <property type="nucleotide sequence ID" value="NZ_SORI01000019.1"/>
</dbReference>
<dbReference type="OrthoDB" id="9800958at2"/>
<keyword evidence="3 11" id="KW-0436">Ligase</keyword>
<dbReference type="InterPro" id="IPR013221">
    <property type="entry name" value="Mur_ligase_cen"/>
</dbReference>
<dbReference type="Gene3D" id="3.40.1190.10">
    <property type="entry name" value="Mur-like, catalytic domain"/>
    <property type="match status" value="1"/>
</dbReference>
<dbReference type="GO" id="GO:0009252">
    <property type="term" value="P:peptidoglycan biosynthetic process"/>
    <property type="evidence" value="ECO:0007669"/>
    <property type="project" value="UniProtKB-UniRule"/>
</dbReference>
<dbReference type="UniPathway" id="UPA00219"/>
<evidence type="ECO:0000256" key="2">
    <source>
        <dbReference type="ARBA" id="ARBA00022490"/>
    </source>
</evidence>
<keyword evidence="9 11" id="KW-0131">Cell cycle</keyword>
<feature type="modified residue" description="N6-carboxylysine" evidence="11">
    <location>
        <position position="225"/>
    </location>
</feature>
<feature type="binding site" evidence="11">
    <location>
        <begin position="414"/>
        <end position="417"/>
    </location>
    <ligand>
        <name>meso-2,6-diaminopimelate</name>
        <dbReference type="ChEBI" id="CHEBI:57791"/>
    </ligand>
</feature>
<evidence type="ECO:0000256" key="1">
    <source>
        <dbReference type="ARBA" id="ARBA00005898"/>
    </source>
</evidence>
<protein>
    <recommendedName>
        <fullName evidence="11">UDP-N-acetylmuramoyl-L-alanyl-D-glutamate--2,6-diaminopimelate ligase</fullName>
        <ecNumber evidence="11">6.3.2.13</ecNumber>
    </recommendedName>
    <alternativeName>
        <fullName evidence="11">Meso-A2pm-adding enzyme</fullName>
    </alternativeName>
    <alternativeName>
        <fullName evidence="11">Meso-diaminopimelate-adding enzyme</fullName>
    </alternativeName>
    <alternativeName>
        <fullName evidence="11">UDP-MurNAc-L-Ala-D-Glu:meso-diaminopimelate ligase</fullName>
    </alternativeName>
    <alternativeName>
        <fullName evidence="11">UDP-MurNAc-tripeptide synthetase</fullName>
    </alternativeName>
    <alternativeName>
        <fullName evidence="11">UDP-N-acetylmuramyl-tripeptide synthetase</fullName>
    </alternativeName>
</protein>
<evidence type="ECO:0000256" key="8">
    <source>
        <dbReference type="ARBA" id="ARBA00022984"/>
    </source>
</evidence>
<dbReference type="Gene3D" id="3.90.190.20">
    <property type="entry name" value="Mur ligase, C-terminal domain"/>
    <property type="match status" value="1"/>
</dbReference>
<dbReference type="GO" id="GO:0000287">
    <property type="term" value="F:magnesium ion binding"/>
    <property type="evidence" value="ECO:0007669"/>
    <property type="project" value="UniProtKB-UniRule"/>
</dbReference>
<feature type="short sequence motif" description="Meso-diaminopimelate recognition motif" evidence="11">
    <location>
        <begin position="414"/>
        <end position="417"/>
    </location>
</feature>
<dbReference type="InterPro" id="IPR005761">
    <property type="entry name" value="UDP-N-AcMur-Glu-dNH2Pim_ligase"/>
</dbReference>
<accession>A0A4R8M5H5</accession>
<keyword evidence="10 11" id="KW-0961">Cell wall biogenesis/degradation</keyword>
<evidence type="ECO:0000256" key="10">
    <source>
        <dbReference type="ARBA" id="ARBA00023316"/>
    </source>
</evidence>
<dbReference type="InterPro" id="IPR036565">
    <property type="entry name" value="Mur-like_cat_sf"/>
</dbReference>
<dbReference type="GO" id="GO:0008765">
    <property type="term" value="F:UDP-N-acetylmuramoylalanyl-D-glutamate-2,6-diaminopimelate ligase activity"/>
    <property type="evidence" value="ECO:0007669"/>
    <property type="project" value="UniProtKB-UniRule"/>
</dbReference>
<evidence type="ECO:0000259" key="13">
    <source>
        <dbReference type="Pfam" id="PF01225"/>
    </source>
</evidence>
<feature type="binding site" evidence="11">
    <location>
        <position position="472"/>
    </location>
    <ligand>
        <name>meso-2,6-diaminopimelate</name>
        <dbReference type="ChEBI" id="CHEBI:57791"/>
    </ligand>
</feature>
<dbReference type="Pfam" id="PF02875">
    <property type="entry name" value="Mur_ligase_C"/>
    <property type="match status" value="1"/>
</dbReference>
<keyword evidence="8 11" id="KW-0573">Peptidoglycan synthesis</keyword>
<dbReference type="Pfam" id="PF08245">
    <property type="entry name" value="Mur_ligase_M"/>
    <property type="match status" value="1"/>
</dbReference>
<evidence type="ECO:0000256" key="9">
    <source>
        <dbReference type="ARBA" id="ARBA00023306"/>
    </source>
</evidence>
<feature type="binding site" evidence="11">
    <location>
        <begin position="158"/>
        <end position="159"/>
    </location>
    <ligand>
        <name>UDP-N-acetyl-alpha-D-muramoyl-L-alanyl-D-glutamate</name>
        <dbReference type="ChEBI" id="CHEBI:83900"/>
    </ligand>
</feature>
<evidence type="ECO:0000256" key="7">
    <source>
        <dbReference type="ARBA" id="ARBA00022960"/>
    </source>
</evidence>
<keyword evidence="4 11" id="KW-0132">Cell division</keyword>
<dbReference type="AlphaFoldDB" id="A0A4R8M5H5"/>
<sequence>MPFLTEVLDEFVNKYGSSPIVRNCPKNPPLLEQVTGDSREVAPGSAFCCVRGERRDGLDFAAAAVEKGACVLLTDREIPLPVPQLLTSDVRRDMGRLASIVYGCPSLKMKMFAVTGTNGKSTTTWMIRHILQSAGIRTGLFGTIVYNDGAVERDAGRTTPESYELQRSLASMVTNGCGACVMEASSHGLSLGRLEGCSFDGAVFTNLSEEHLDYHKTLEEYFQAKTRLFSMYMKDGWRGASNRDDPHGRMLLSAFPGNLTPFGLGENVAEGVMGSLLSASPSGNEFSVRLPGRKEELQVFLPLPGRFNVYNALGSIALLHSFVEDTKKIASALKTMPQVPGRLERYYLSSGVCVIIDFAHTPTALGNVLSELRHMCSGKLCAVFGHGGERFQPNRHSLGLTAARFCDKIIVTMDNPRSEDPGKIADQICEGVHASDRRPETEIVLDRKAAVRKALDGAREGDVVAVTGKGPEKYLVIGNQTIPYSDRETVLDWAQERGLTWK</sequence>
<keyword evidence="2 11" id="KW-0963">Cytoplasm</keyword>
<comment type="subcellular location">
    <subcellularLocation>
        <location evidence="11 12">Cytoplasm</location>
    </subcellularLocation>
</comment>
<comment type="function">
    <text evidence="11">Catalyzes the addition of meso-diaminopimelic acid to the nucleotide precursor UDP-N-acetylmuramoyl-L-alanyl-D-glutamate (UMAG) in the biosynthesis of bacterial cell-wall peptidoglycan.</text>
</comment>
<evidence type="ECO:0000259" key="14">
    <source>
        <dbReference type="Pfam" id="PF02875"/>
    </source>
</evidence>
<keyword evidence="7 11" id="KW-0133">Cell shape</keyword>
<dbReference type="PROSITE" id="PS01011">
    <property type="entry name" value="FOLYLPOLYGLU_SYNT_1"/>
    <property type="match status" value="1"/>
</dbReference>
<dbReference type="NCBIfam" id="NF001126">
    <property type="entry name" value="PRK00139.1-4"/>
    <property type="match status" value="1"/>
</dbReference>
<keyword evidence="5 11" id="KW-0547">Nucleotide-binding</keyword>
<keyword evidence="17" id="KW-1185">Reference proteome</keyword>
<dbReference type="GO" id="GO:0005737">
    <property type="term" value="C:cytoplasm"/>
    <property type="evidence" value="ECO:0007669"/>
    <property type="project" value="UniProtKB-SubCell"/>
</dbReference>
<dbReference type="Proteomes" id="UP000295066">
    <property type="component" value="Unassembled WGS sequence"/>
</dbReference>
<evidence type="ECO:0000259" key="15">
    <source>
        <dbReference type="Pfam" id="PF08245"/>
    </source>
</evidence>
<feature type="domain" description="Mur ligase C-terminal" evidence="14">
    <location>
        <begin position="341"/>
        <end position="470"/>
    </location>
</feature>